<organism evidence="3 4">
    <name type="scientific">Prorocentrum cordatum</name>
    <dbReference type="NCBI Taxonomy" id="2364126"/>
    <lineage>
        <taxon>Eukaryota</taxon>
        <taxon>Sar</taxon>
        <taxon>Alveolata</taxon>
        <taxon>Dinophyceae</taxon>
        <taxon>Prorocentrales</taxon>
        <taxon>Prorocentraceae</taxon>
        <taxon>Prorocentrum</taxon>
    </lineage>
</organism>
<evidence type="ECO:0000313" key="4">
    <source>
        <dbReference type="Proteomes" id="UP001189429"/>
    </source>
</evidence>
<dbReference type="SUPFAM" id="SSF54236">
    <property type="entry name" value="Ubiquitin-like"/>
    <property type="match status" value="1"/>
</dbReference>
<dbReference type="Pfam" id="PF00789">
    <property type="entry name" value="UBX"/>
    <property type="match status" value="1"/>
</dbReference>
<dbReference type="EMBL" id="CAUYUJ010009213">
    <property type="protein sequence ID" value="CAK0826137.1"/>
    <property type="molecule type" value="Genomic_DNA"/>
</dbReference>
<name>A0ABN9S394_9DINO</name>
<dbReference type="InterPro" id="IPR001012">
    <property type="entry name" value="UBX_dom"/>
</dbReference>
<keyword evidence="4" id="KW-1185">Reference proteome</keyword>
<dbReference type="PANTHER" id="PTHR23333">
    <property type="entry name" value="UBX DOMAIN CONTAINING PROTEIN"/>
    <property type="match status" value="1"/>
</dbReference>
<dbReference type="Gene3D" id="3.10.20.90">
    <property type="entry name" value="Phosphatidylinositol 3-kinase Catalytic Subunit, Chain A, domain 1"/>
    <property type="match status" value="1"/>
</dbReference>
<protein>
    <recommendedName>
        <fullName evidence="2">UBX domain-containing protein</fullName>
    </recommendedName>
</protein>
<dbReference type="PANTHER" id="PTHR23333:SF4">
    <property type="entry name" value="UBX DOMAIN-CONTAINING PROTEIN 11"/>
    <property type="match status" value="1"/>
</dbReference>
<dbReference type="Proteomes" id="UP001189429">
    <property type="component" value="Unassembled WGS sequence"/>
</dbReference>
<evidence type="ECO:0000259" key="2">
    <source>
        <dbReference type="PROSITE" id="PS50033"/>
    </source>
</evidence>
<reference evidence="3" key="1">
    <citation type="submission" date="2023-10" db="EMBL/GenBank/DDBJ databases">
        <authorList>
            <person name="Chen Y."/>
            <person name="Shah S."/>
            <person name="Dougan E. K."/>
            <person name="Thang M."/>
            <person name="Chan C."/>
        </authorList>
    </citation>
    <scope>NUCLEOTIDE SEQUENCE [LARGE SCALE GENOMIC DNA]</scope>
</reference>
<feature type="region of interest" description="Disordered" evidence="1">
    <location>
        <begin position="93"/>
        <end position="112"/>
    </location>
</feature>
<evidence type="ECO:0000256" key="1">
    <source>
        <dbReference type="SAM" id="MobiDB-lite"/>
    </source>
</evidence>
<accession>A0ABN9S394</accession>
<feature type="domain" description="UBX" evidence="2">
    <location>
        <begin position="129"/>
        <end position="213"/>
    </location>
</feature>
<proteinExistence type="predicted"/>
<comment type="caution">
    <text evidence="3">The sequence shown here is derived from an EMBL/GenBank/DDBJ whole genome shotgun (WGS) entry which is preliminary data.</text>
</comment>
<dbReference type="SMART" id="SM00166">
    <property type="entry name" value="UBX"/>
    <property type="match status" value="1"/>
</dbReference>
<sequence length="220" mass="23002">MANPGPRRGKLAEVVDRTGSAYRAWLRDLAARDPELADGGIRLRPSAGRAVNAPADKRTPAERFLARLPEKVVRGGQVVDVRGAIAERLMPGGSAARVSSEPPAPGGAGAAGAEARGCEVSLLAAGRDPDAPSARLQVKLEGGQRVLLRMEPDATVGALWEALGRWRAEHGVARAGDDGRQWCLRSAFPPRAFADKSQTLREAGLVPSAALFVSAGACDC</sequence>
<gene>
    <name evidence="3" type="ORF">PCOR1329_LOCUS26074</name>
</gene>
<evidence type="ECO:0000313" key="3">
    <source>
        <dbReference type="EMBL" id="CAK0826137.1"/>
    </source>
</evidence>
<dbReference type="PROSITE" id="PS50033">
    <property type="entry name" value="UBX"/>
    <property type="match status" value="1"/>
</dbReference>
<dbReference type="InterPro" id="IPR029071">
    <property type="entry name" value="Ubiquitin-like_domsf"/>
</dbReference>